<feature type="chain" id="PRO_5046992204" evidence="5">
    <location>
        <begin position="26"/>
        <end position="125"/>
    </location>
</feature>
<evidence type="ECO:0000256" key="2">
    <source>
        <dbReference type="ARBA" id="ARBA00022723"/>
    </source>
</evidence>
<keyword evidence="3 4" id="KW-0408">Iron</keyword>
<evidence type="ECO:0000313" key="8">
    <source>
        <dbReference type="Proteomes" id="UP001606099"/>
    </source>
</evidence>
<dbReference type="Proteomes" id="UP001606099">
    <property type="component" value="Unassembled WGS sequence"/>
</dbReference>
<comment type="caution">
    <text evidence="7">The sequence shown here is derived from an EMBL/GenBank/DDBJ whole genome shotgun (WGS) entry which is preliminary data.</text>
</comment>
<dbReference type="PROSITE" id="PS51007">
    <property type="entry name" value="CYTC"/>
    <property type="match status" value="1"/>
</dbReference>
<dbReference type="Pfam" id="PF13442">
    <property type="entry name" value="Cytochrome_CBB3"/>
    <property type="match status" value="1"/>
</dbReference>
<proteinExistence type="predicted"/>
<dbReference type="RefSeq" id="WP_394458719.1">
    <property type="nucleotide sequence ID" value="NZ_JBIGHZ010000001.1"/>
</dbReference>
<evidence type="ECO:0000256" key="4">
    <source>
        <dbReference type="PROSITE-ProRule" id="PRU00433"/>
    </source>
</evidence>
<gene>
    <name evidence="7" type="ORF">ACG0Z6_03735</name>
</gene>
<dbReference type="InterPro" id="IPR050597">
    <property type="entry name" value="Cytochrome_c_Oxidase_Subunit"/>
</dbReference>
<evidence type="ECO:0000256" key="5">
    <source>
        <dbReference type="SAM" id="SignalP"/>
    </source>
</evidence>
<evidence type="ECO:0000256" key="3">
    <source>
        <dbReference type="ARBA" id="ARBA00023004"/>
    </source>
</evidence>
<dbReference type="InterPro" id="IPR036909">
    <property type="entry name" value="Cyt_c-like_dom_sf"/>
</dbReference>
<feature type="domain" description="Cytochrome c" evidence="6">
    <location>
        <begin position="43"/>
        <end position="121"/>
    </location>
</feature>
<feature type="signal peptide" evidence="5">
    <location>
        <begin position="1"/>
        <end position="25"/>
    </location>
</feature>
<dbReference type="InterPro" id="IPR009056">
    <property type="entry name" value="Cyt_c-like_dom"/>
</dbReference>
<evidence type="ECO:0000256" key="1">
    <source>
        <dbReference type="ARBA" id="ARBA00022617"/>
    </source>
</evidence>
<dbReference type="PANTHER" id="PTHR33751:SF1">
    <property type="entry name" value="CBB3-TYPE CYTOCHROME C OXIDASE SUBUNIT FIXP"/>
    <property type="match status" value="1"/>
</dbReference>
<organism evidence="7 8">
    <name type="scientific">Roseateles rivi</name>
    <dbReference type="NCBI Taxonomy" id="3299028"/>
    <lineage>
        <taxon>Bacteria</taxon>
        <taxon>Pseudomonadati</taxon>
        <taxon>Pseudomonadota</taxon>
        <taxon>Betaproteobacteria</taxon>
        <taxon>Burkholderiales</taxon>
        <taxon>Sphaerotilaceae</taxon>
        <taxon>Roseateles</taxon>
    </lineage>
</organism>
<dbReference type="SUPFAM" id="SSF46626">
    <property type="entry name" value="Cytochrome c"/>
    <property type="match status" value="1"/>
</dbReference>
<protein>
    <submittedName>
        <fullName evidence="7">C-type cytochrome</fullName>
    </submittedName>
</protein>
<keyword evidence="1 4" id="KW-0349">Heme</keyword>
<accession>A0ABW7FSP4</accession>
<dbReference type="PANTHER" id="PTHR33751">
    <property type="entry name" value="CBB3-TYPE CYTOCHROME C OXIDASE SUBUNIT FIXP"/>
    <property type="match status" value="1"/>
</dbReference>
<evidence type="ECO:0000259" key="6">
    <source>
        <dbReference type="PROSITE" id="PS51007"/>
    </source>
</evidence>
<dbReference type="EMBL" id="JBIGHZ010000001">
    <property type="protein sequence ID" value="MFG6447351.1"/>
    <property type="molecule type" value="Genomic_DNA"/>
</dbReference>
<reference evidence="7 8" key="1">
    <citation type="submission" date="2024-08" db="EMBL/GenBank/DDBJ databases">
        <authorList>
            <person name="Lu H."/>
        </authorList>
    </citation>
    <scope>NUCLEOTIDE SEQUENCE [LARGE SCALE GENOMIC DNA]</scope>
    <source>
        <strain evidence="7 8">BYS180W</strain>
    </source>
</reference>
<keyword evidence="5" id="KW-0732">Signal</keyword>
<sequence>MKRRATALNLGVGLGLLLLATGLSAQGQEAAPPKPPFPLQDPQRINAGKLRFGATCAAYCHGSEGRGGKAPAFRGRNDFAPAEAFSVISQGRRGADIMPPWGNAFSPDEIWELVAYLQHLSTLPP</sequence>
<dbReference type="Gene3D" id="1.10.760.10">
    <property type="entry name" value="Cytochrome c-like domain"/>
    <property type="match status" value="1"/>
</dbReference>
<name>A0ABW7FSP4_9BURK</name>
<keyword evidence="2 4" id="KW-0479">Metal-binding</keyword>
<evidence type="ECO:0000313" key="7">
    <source>
        <dbReference type="EMBL" id="MFG6447351.1"/>
    </source>
</evidence>
<keyword evidence="8" id="KW-1185">Reference proteome</keyword>